<dbReference type="PRINTS" id="PR01217">
    <property type="entry name" value="PRICHEXTENSN"/>
</dbReference>
<dbReference type="GO" id="GO:0005576">
    <property type="term" value="C:extracellular region"/>
    <property type="evidence" value="ECO:0007669"/>
    <property type="project" value="TreeGrafter"/>
</dbReference>
<reference evidence="4" key="2">
    <citation type="submission" date="2019-10" db="EMBL/GenBank/DDBJ databases">
        <authorList>
            <consortium name="NCBI Genome Project"/>
        </authorList>
    </citation>
    <scope>NUCLEOTIDE SEQUENCE</scope>
    <source>
        <strain evidence="4">NI907</strain>
    </source>
</reference>
<evidence type="ECO:0000313" key="3">
    <source>
        <dbReference type="Proteomes" id="UP000515153"/>
    </source>
</evidence>
<feature type="chain" id="PRO_5028070574" description="Cell wall protein" evidence="2">
    <location>
        <begin position="19"/>
        <end position="289"/>
    </location>
</feature>
<evidence type="ECO:0000256" key="1">
    <source>
        <dbReference type="SAM" id="MobiDB-lite"/>
    </source>
</evidence>
<evidence type="ECO:0000256" key="2">
    <source>
        <dbReference type="SAM" id="SignalP"/>
    </source>
</evidence>
<evidence type="ECO:0008006" key="5">
    <source>
        <dbReference type="Google" id="ProtNLM"/>
    </source>
</evidence>
<organism evidence="3 4">
    <name type="scientific">Pyricularia grisea</name>
    <name type="common">Crabgrass-specific blast fungus</name>
    <name type="synonym">Magnaporthe grisea</name>
    <dbReference type="NCBI Taxonomy" id="148305"/>
    <lineage>
        <taxon>Eukaryota</taxon>
        <taxon>Fungi</taxon>
        <taxon>Dikarya</taxon>
        <taxon>Ascomycota</taxon>
        <taxon>Pezizomycotina</taxon>
        <taxon>Sordariomycetes</taxon>
        <taxon>Sordariomycetidae</taxon>
        <taxon>Magnaporthales</taxon>
        <taxon>Pyriculariaceae</taxon>
        <taxon>Pyricularia</taxon>
    </lineage>
</organism>
<reference evidence="3 4" key="1">
    <citation type="journal article" date="2019" name="Mol. Biol. Evol.">
        <title>Blast fungal genomes show frequent chromosomal changes, gene gains and losses, and effector gene turnover.</title>
        <authorList>
            <person name="Gomez Luciano L.B."/>
            <person name="Jason Tsai I."/>
            <person name="Chuma I."/>
            <person name="Tosa Y."/>
            <person name="Chen Y.H."/>
            <person name="Li J.Y."/>
            <person name="Li M.Y."/>
            <person name="Jade Lu M.Y."/>
            <person name="Nakayashiki H."/>
            <person name="Li W.H."/>
        </authorList>
    </citation>
    <scope>NUCLEOTIDE SEQUENCE [LARGE SCALE GENOMIC DNA]</scope>
    <source>
        <strain evidence="3 4">NI907</strain>
    </source>
</reference>
<feature type="compositionally biased region" description="Pro residues" evidence="1">
    <location>
        <begin position="215"/>
        <end position="263"/>
    </location>
</feature>
<dbReference type="PANTHER" id="PTHR38123">
    <property type="entry name" value="CELL WALL SERINE-THREONINE-RICH GALACTOMANNOPROTEIN MP1 (AFU_ORTHOLOGUE AFUA_4G03240)"/>
    <property type="match status" value="1"/>
</dbReference>
<feature type="compositionally biased region" description="Low complexity" evidence="1">
    <location>
        <begin position="26"/>
        <end position="35"/>
    </location>
</feature>
<dbReference type="Gene3D" id="1.20.1280.140">
    <property type="match status" value="1"/>
</dbReference>
<evidence type="ECO:0000313" key="4">
    <source>
        <dbReference type="RefSeq" id="XP_030978652.1"/>
    </source>
</evidence>
<feature type="region of interest" description="Disordered" evidence="1">
    <location>
        <begin position="204"/>
        <end position="289"/>
    </location>
</feature>
<dbReference type="PANTHER" id="PTHR38123:SF6">
    <property type="entry name" value="CELL WALL SERINE-THREONINE-RICH GALACTOMANNOPROTEIN MP1 (AFU_ORTHOLOGUE AFUA_4G03240)"/>
    <property type="match status" value="1"/>
</dbReference>
<dbReference type="InterPro" id="IPR021054">
    <property type="entry name" value="Cell_wall_mannoprotein_1"/>
</dbReference>
<dbReference type="RefSeq" id="XP_030978652.1">
    <property type="nucleotide sequence ID" value="XM_031128053.1"/>
</dbReference>
<feature type="region of interest" description="Disordered" evidence="1">
    <location>
        <begin position="26"/>
        <end position="54"/>
    </location>
</feature>
<dbReference type="Pfam" id="PF12296">
    <property type="entry name" value="HsbA"/>
    <property type="match status" value="1"/>
</dbReference>
<dbReference type="GeneID" id="41962962"/>
<protein>
    <recommendedName>
        <fullName evidence="5">Cell wall protein</fullName>
    </recommendedName>
</protein>
<dbReference type="AlphaFoldDB" id="A0A6P8AUS2"/>
<feature type="signal peptide" evidence="2">
    <location>
        <begin position="1"/>
        <end position="18"/>
    </location>
</feature>
<sequence>MHVKYLVTLLGLQQLVSAMPVQEAQEAQDGAAAPEVQAQDLGRRKGKDGGKDGKEMITSALNQVMTVLKNLDTAINNINPKDLTTAQPLLTVAQSSMGVFQEAGAKIQAAPKLGLIDSLSIAQAGQGLGDQVKQTIGDIVKKKPVFDQLGASSLIKDQLVSQKSQTGGLQDALVSKLPAIAKPIAERQGQDIVKVVDDAIATYSQPANNSTQPPASTPPKAPASPAPPAAPKNTPAPNPAPKPPSPAPPPAAPAPAPNMPKTPNPGNSTIPKTPSNGNTTVPRPPKTGN</sequence>
<dbReference type="KEGG" id="pgri:PgNI_08052"/>
<name>A0A6P8AUS2_PYRGI</name>
<feature type="compositionally biased region" description="Basic and acidic residues" evidence="1">
    <location>
        <begin position="41"/>
        <end position="54"/>
    </location>
</feature>
<dbReference type="Proteomes" id="UP000515153">
    <property type="component" value="Chromosome V"/>
</dbReference>
<accession>A0A6P8AUS2</accession>
<proteinExistence type="predicted"/>
<keyword evidence="3" id="KW-1185">Reference proteome</keyword>
<keyword evidence="2" id="KW-0732">Signal</keyword>
<gene>
    <name evidence="4" type="ORF">PgNI_08052</name>
</gene>
<feature type="compositionally biased region" description="Polar residues" evidence="1">
    <location>
        <begin position="266"/>
        <end position="281"/>
    </location>
</feature>
<reference evidence="4" key="3">
    <citation type="submission" date="2025-08" db="UniProtKB">
        <authorList>
            <consortium name="RefSeq"/>
        </authorList>
    </citation>
    <scope>IDENTIFICATION</scope>
    <source>
        <strain evidence="4">NI907</strain>
    </source>
</reference>